<reference evidence="3" key="1">
    <citation type="submission" date="2024-04" db="EMBL/GenBank/DDBJ databases">
        <title>Salinicola lusitanus LLJ914,a marine bacterium isolated from the Okinawa Trough.</title>
        <authorList>
            <person name="Li J."/>
        </authorList>
    </citation>
    <scope>NUCLEOTIDE SEQUENCE [LARGE SCALE GENOMIC DNA]</scope>
</reference>
<dbReference type="Gene3D" id="2.60.40.10">
    <property type="entry name" value="Immunoglobulins"/>
    <property type="match status" value="1"/>
</dbReference>
<evidence type="ECO:0000256" key="1">
    <source>
        <dbReference type="SAM" id="Phobius"/>
    </source>
</evidence>
<dbReference type="InterPro" id="IPR039090">
    <property type="entry name" value="CD7"/>
</dbReference>
<accession>A0AAW0Q7Y9</accession>
<dbReference type="GO" id="GO:0002250">
    <property type="term" value="P:adaptive immune response"/>
    <property type="evidence" value="ECO:0007669"/>
    <property type="project" value="InterPro"/>
</dbReference>
<dbReference type="GO" id="GO:0016020">
    <property type="term" value="C:membrane"/>
    <property type="evidence" value="ECO:0007669"/>
    <property type="project" value="InterPro"/>
</dbReference>
<protein>
    <submittedName>
        <fullName evidence="2">Uncharacterized protein</fullName>
    </submittedName>
</protein>
<keyword evidence="1" id="KW-0472">Membrane</keyword>
<dbReference type="PANTHER" id="PTHR15343">
    <property type="entry name" value="CD7"/>
    <property type="match status" value="1"/>
</dbReference>
<sequence length="225" mass="26058">MDLDRKIEREEKREREEREICAELVFWQVSESQSVELLCPIPEQSSLSHLHLYHRDIQSQSTLLSLSWGDSPRVSPKHRVNVTLENLESGDTGLYMWEMTENNSSERSVCEQKIFLWVESSEKQCTCSSLYPRLLFTICAAAGLILFIICGLGLAQCVKSNQHRTPRPSAPIYVEMSRKEQTLSQNISERASHLEEAPFPVYANPNYRQLQDNYYACPRQLKMEQ</sequence>
<keyword evidence="3" id="KW-1185">Reference proteome</keyword>
<comment type="caution">
    <text evidence="2">The sequence shown here is derived from an EMBL/GenBank/DDBJ whole genome shotgun (WGS) entry which is preliminary data.</text>
</comment>
<keyword evidence="1" id="KW-0812">Transmembrane</keyword>
<organism evidence="2 3">
    <name type="scientific">Mugilogobius chulae</name>
    <name type="common">yellowstripe goby</name>
    <dbReference type="NCBI Taxonomy" id="88201"/>
    <lineage>
        <taxon>Eukaryota</taxon>
        <taxon>Metazoa</taxon>
        <taxon>Chordata</taxon>
        <taxon>Craniata</taxon>
        <taxon>Vertebrata</taxon>
        <taxon>Euteleostomi</taxon>
        <taxon>Actinopterygii</taxon>
        <taxon>Neopterygii</taxon>
        <taxon>Teleostei</taxon>
        <taxon>Neoteleostei</taxon>
        <taxon>Acanthomorphata</taxon>
        <taxon>Gobiaria</taxon>
        <taxon>Gobiiformes</taxon>
        <taxon>Gobioidei</taxon>
        <taxon>Gobiidae</taxon>
        <taxon>Gobionellinae</taxon>
        <taxon>Mugilogobius</taxon>
    </lineage>
</organism>
<evidence type="ECO:0000313" key="2">
    <source>
        <dbReference type="EMBL" id="KAK7940274.1"/>
    </source>
</evidence>
<dbReference type="EMBL" id="JBBPFD010000002">
    <property type="protein sequence ID" value="KAK7940274.1"/>
    <property type="molecule type" value="Genomic_DNA"/>
</dbReference>
<dbReference type="AlphaFoldDB" id="A0AAW0Q7Y9"/>
<evidence type="ECO:0000313" key="3">
    <source>
        <dbReference type="Proteomes" id="UP001460270"/>
    </source>
</evidence>
<dbReference type="InterPro" id="IPR013783">
    <property type="entry name" value="Ig-like_fold"/>
</dbReference>
<gene>
    <name evidence="2" type="ORF">WMY93_003600</name>
</gene>
<name>A0AAW0Q7Y9_9GOBI</name>
<dbReference type="PANTHER" id="PTHR15343:SF0">
    <property type="entry name" value="T-CELL ANTIGEN CD7"/>
    <property type="match status" value="1"/>
</dbReference>
<keyword evidence="1" id="KW-1133">Transmembrane helix</keyword>
<dbReference type="Proteomes" id="UP001460270">
    <property type="component" value="Unassembled WGS sequence"/>
</dbReference>
<dbReference type="GO" id="GO:0038023">
    <property type="term" value="F:signaling receptor activity"/>
    <property type="evidence" value="ECO:0007669"/>
    <property type="project" value="InterPro"/>
</dbReference>
<proteinExistence type="predicted"/>
<feature type="transmembrane region" description="Helical" evidence="1">
    <location>
        <begin position="134"/>
        <end position="155"/>
    </location>
</feature>